<keyword evidence="6 9" id="KW-0067">ATP-binding</keyword>
<evidence type="ECO:0000313" key="10">
    <source>
        <dbReference type="EMBL" id="JAB67626.1"/>
    </source>
</evidence>
<dbReference type="NCBIfam" id="NF041082">
    <property type="entry name" value="thermosome_alpha"/>
    <property type="match status" value="1"/>
</dbReference>
<dbReference type="Gene3D" id="1.10.560.10">
    <property type="entry name" value="GroEL-like equatorial domain"/>
    <property type="match status" value="1"/>
</dbReference>
<evidence type="ECO:0000256" key="7">
    <source>
        <dbReference type="ARBA" id="ARBA00023186"/>
    </source>
</evidence>
<dbReference type="EMBL" id="GALX01000840">
    <property type="protein sequence ID" value="JAB67626.1"/>
    <property type="molecule type" value="Transcribed_RNA"/>
</dbReference>
<keyword evidence="7 9" id="KW-0143">Chaperone</keyword>
<gene>
    <name evidence="10" type="primary">TCPA</name>
</gene>
<dbReference type="PRINTS" id="PR00304">
    <property type="entry name" value="TCOMPLEXTCP1"/>
</dbReference>
<dbReference type="GO" id="GO:0140662">
    <property type="term" value="F:ATP-dependent protein folding chaperone"/>
    <property type="evidence" value="ECO:0007669"/>
    <property type="project" value="InterPro"/>
</dbReference>
<dbReference type="InterPro" id="IPR012715">
    <property type="entry name" value="Chap_CCT_alpha"/>
</dbReference>
<name>V5IAP2_ANOGL</name>
<evidence type="ECO:0000256" key="6">
    <source>
        <dbReference type="ARBA" id="ARBA00022840"/>
    </source>
</evidence>
<dbReference type="SUPFAM" id="SSF52029">
    <property type="entry name" value="GroEL apical domain-like"/>
    <property type="match status" value="1"/>
</dbReference>
<dbReference type="InterPro" id="IPR027413">
    <property type="entry name" value="GROEL-like_equatorial_sf"/>
</dbReference>
<dbReference type="GO" id="GO:0016887">
    <property type="term" value="F:ATP hydrolysis activity"/>
    <property type="evidence" value="ECO:0007669"/>
    <property type="project" value="InterPro"/>
</dbReference>
<evidence type="ECO:0000256" key="3">
    <source>
        <dbReference type="ARBA" id="ARBA00014424"/>
    </source>
</evidence>
<dbReference type="NCBIfam" id="NF041083">
    <property type="entry name" value="thermosome_beta"/>
    <property type="match status" value="1"/>
</dbReference>
<comment type="similarity">
    <text evidence="2 9">Belongs to the TCP-1 chaperonin family.</text>
</comment>
<dbReference type="PROSITE" id="PS00751">
    <property type="entry name" value="TCP1_2"/>
    <property type="match status" value="1"/>
</dbReference>
<organism evidence="10">
    <name type="scientific">Anoplophora glabripennis</name>
    <name type="common">Asian longhorn beetle</name>
    <name type="synonym">Anoplophora nobilis</name>
    <dbReference type="NCBI Taxonomy" id="217634"/>
    <lineage>
        <taxon>Eukaryota</taxon>
        <taxon>Metazoa</taxon>
        <taxon>Ecdysozoa</taxon>
        <taxon>Arthropoda</taxon>
        <taxon>Hexapoda</taxon>
        <taxon>Insecta</taxon>
        <taxon>Pterygota</taxon>
        <taxon>Neoptera</taxon>
        <taxon>Endopterygota</taxon>
        <taxon>Coleoptera</taxon>
        <taxon>Polyphaga</taxon>
        <taxon>Cucujiformia</taxon>
        <taxon>Chrysomeloidea</taxon>
        <taxon>Cerambycidae</taxon>
        <taxon>Lamiinae</taxon>
        <taxon>Lamiini</taxon>
        <taxon>Anoplophora</taxon>
    </lineage>
</organism>
<dbReference type="SUPFAM" id="SSF48592">
    <property type="entry name" value="GroEL equatorial domain-like"/>
    <property type="match status" value="1"/>
</dbReference>
<dbReference type="GO" id="GO:0051082">
    <property type="term" value="F:unfolded protein binding"/>
    <property type="evidence" value="ECO:0007669"/>
    <property type="project" value="InterPro"/>
</dbReference>
<dbReference type="InterPro" id="IPR017998">
    <property type="entry name" value="Chaperone_TCP-1"/>
</dbReference>
<evidence type="ECO:0000256" key="8">
    <source>
        <dbReference type="ARBA" id="ARBA00030049"/>
    </source>
</evidence>
<dbReference type="Pfam" id="PF00118">
    <property type="entry name" value="Cpn60_TCP1"/>
    <property type="match status" value="1"/>
</dbReference>
<dbReference type="Gene3D" id="3.30.260.10">
    <property type="entry name" value="TCP-1-like chaperonin intermediate domain"/>
    <property type="match status" value="1"/>
</dbReference>
<comment type="subcellular location">
    <subcellularLocation>
        <location evidence="1">Cytoplasm</location>
    </subcellularLocation>
</comment>
<dbReference type="InterPro" id="IPR053374">
    <property type="entry name" value="TCP-1_chaperonin"/>
</dbReference>
<accession>V5IAP2</accession>
<dbReference type="InterPro" id="IPR027409">
    <property type="entry name" value="GroEL-like_apical_dom_sf"/>
</dbReference>
<dbReference type="GO" id="GO:0005524">
    <property type="term" value="F:ATP binding"/>
    <property type="evidence" value="ECO:0007669"/>
    <property type="project" value="UniProtKB-KW"/>
</dbReference>
<dbReference type="PROSITE" id="PS00750">
    <property type="entry name" value="TCP1_1"/>
    <property type="match status" value="1"/>
</dbReference>
<evidence type="ECO:0000256" key="9">
    <source>
        <dbReference type="RuleBase" id="RU004187"/>
    </source>
</evidence>
<dbReference type="SUPFAM" id="SSF54849">
    <property type="entry name" value="GroEL-intermediate domain like"/>
    <property type="match status" value="1"/>
</dbReference>
<dbReference type="PROSITE" id="PS00995">
    <property type="entry name" value="TCP1_3"/>
    <property type="match status" value="1"/>
</dbReference>
<dbReference type="CDD" id="cd03335">
    <property type="entry name" value="TCP1_alpha"/>
    <property type="match status" value="1"/>
</dbReference>
<dbReference type="GO" id="GO:0005737">
    <property type="term" value="C:cytoplasm"/>
    <property type="evidence" value="ECO:0007669"/>
    <property type="project" value="UniProtKB-SubCell"/>
</dbReference>
<dbReference type="FunFam" id="3.50.7.10:FF:000009">
    <property type="entry name" value="T-complex protein 1 subunit alpha"/>
    <property type="match status" value="1"/>
</dbReference>
<dbReference type="InterPro" id="IPR002194">
    <property type="entry name" value="Chaperonin_TCP-1_CS"/>
</dbReference>
<keyword evidence="5 9" id="KW-0547">Nucleotide-binding</keyword>
<evidence type="ECO:0000256" key="5">
    <source>
        <dbReference type="ARBA" id="ARBA00022741"/>
    </source>
</evidence>
<dbReference type="FunFam" id="1.10.560.10:FF:000070">
    <property type="entry name" value="Uncharacterized protein"/>
    <property type="match status" value="1"/>
</dbReference>
<dbReference type="Gene3D" id="3.50.7.10">
    <property type="entry name" value="GroEL"/>
    <property type="match status" value="1"/>
</dbReference>
<dbReference type="InterPro" id="IPR054827">
    <property type="entry name" value="thermosome_alpha"/>
</dbReference>
<keyword evidence="4" id="KW-0963">Cytoplasm</keyword>
<evidence type="ECO:0000256" key="4">
    <source>
        <dbReference type="ARBA" id="ARBA00022490"/>
    </source>
</evidence>
<evidence type="ECO:0000256" key="1">
    <source>
        <dbReference type="ARBA" id="ARBA00004496"/>
    </source>
</evidence>
<proteinExistence type="inferred from homology"/>
<sequence length="557" mass="60076">MSILASPLSVAGSRTSGTPVRAQNVMAAATIANIVKSSLGPVGLDKMLVDDIGDVTVTNDGATILRLLEVEHPAARVLVELAQLQDEEVGDGTTSVVIIAAELLKNADELVKQKIHPTSIISGYRLACKEACRYIQDHLTIPVEELGKECIINVAKTSMSSKIIGVDADFFSAMVVDAANAVKVNDVRGNAMYPIKAVNVLKAHGKSARESFLVQGYALNCTVASQAMPKKIVNAKVACLDFSLQKAKMKMGVQVLINDPDKLEGIRTRELDITKERIQKILATGVNVILVSGGIDDLCLKYFVEHGAMGVRRVKKADLKRIAKATGATFLTSLTNMEGEESFDSSMVGEAAEVVQERISDDELIIIKGPKARTAASIILRGPNDFYCDEMERSVHDALCVVKRVLESKSVVTGGGSVEAALSIYLENFATTLSSREQLAIAEFAKSLLIIPKTLAVNAAQDATDLVAKLRAYQNSSQTKKDHAHLKYVGLDLINGTVRDNKKAGVLEPTMSKIKSLKFATEAAITILRIDDMIKLDAEQRGGKNYQQAMESGELYD</sequence>
<dbReference type="NCBIfam" id="TIGR02340">
    <property type="entry name" value="chap_CCT_alpha"/>
    <property type="match status" value="1"/>
</dbReference>
<dbReference type="InterPro" id="IPR027410">
    <property type="entry name" value="TCP-1-like_intermed_sf"/>
</dbReference>
<reference evidence="10" key="1">
    <citation type="submission" date="2013-07" db="EMBL/GenBank/DDBJ databases">
        <title>Midgut Transcriptome Profiling of Anoplphora glabripennis, a Lignocellulose Degrading, Wood-Boring Cerambycid.</title>
        <authorList>
            <person name="Scully E.D."/>
            <person name="Hoover K."/>
            <person name="Carlson J.E."/>
            <person name="Tien M."/>
            <person name="Geib S.M."/>
        </authorList>
    </citation>
    <scope>NUCLEOTIDE SEQUENCE</scope>
</reference>
<dbReference type="AlphaFoldDB" id="V5IAP2"/>
<evidence type="ECO:0000256" key="2">
    <source>
        <dbReference type="ARBA" id="ARBA00008020"/>
    </source>
</evidence>
<dbReference type="InterPro" id="IPR002423">
    <property type="entry name" value="Cpn60/GroEL/TCP-1"/>
</dbReference>
<protein>
    <recommendedName>
        <fullName evidence="3">T-complex protein 1 subunit alpha</fullName>
    </recommendedName>
    <alternativeName>
        <fullName evidence="8">CCT-alpha</fullName>
    </alternativeName>
</protein>
<dbReference type="PANTHER" id="PTHR11353">
    <property type="entry name" value="CHAPERONIN"/>
    <property type="match status" value="1"/>
</dbReference>